<keyword evidence="1" id="KW-1133">Transmembrane helix</keyword>
<dbReference type="Pfam" id="PF14108">
    <property type="entry name" value="ABA4-like"/>
    <property type="match status" value="1"/>
</dbReference>
<feature type="transmembrane region" description="Helical" evidence="1">
    <location>
        <begin position="36"/>
        <end position="56"/>
    </location>
</feature>
<keyword evidence="1" id="KW-0812">Transmembrane</keyword>
<feature type="transmembrane region" description="Helical" evidence="1">
    <location>
        <begin position="6"/>
        <end position="24"/>
    </location>
</feature>
<dbReference type="PANTHER" id="PTHR34543:SF1">
    <property type="entry name" value="PROTEIN ABA DEFICIENT 4, CHLOROPLASTIC"/>
    <property type="match status" value="1"/>
</dbReference>
<accession>A0A6J4KPD2</accession>
<dbReference type="EMBL" id="CADCTQ010000512">
    <property type="protein sequence ID" value="CAA9310737.1"/>
    <property type="molecule type" value="Genomic_DNA"/>
</dbReference>
<proteinExistence type="predicted"/>
<evidence type="ECO:0000256" key="1">
    <source>
        <dbReference type="SAM" id="Phobius"/>
    </source>
</evidence>
<sequence length="148" mass="16400">MQPETLFSLFNLLALAGWLLLLVLPRWRWTARIVQSGAVSLVLAAGYLVLIGLSLPGSGGNFSTLAGVRRLFENDYALLAGWVHYLAFDLFVGSWVLGNAQKYRIPHILVIPCLFLTFMLGPVGLLTYYVLRAVMRKTILNGVAYENA</sequence>
<evidence type="ECO:0000313" key="2">
    <source>
        <dbReference type="EMBL" id="CAA9310737.1"/>
    </source>
</evidence>
<evidence type="ECO:0008006" key="3">
    <source>
        <dbReference type="Google" id="ProtNLM"/>
    </source>
</evidence>
<organism evidence="2">
    <name type="scientific">uncultured Cytophagales bacterium</name>
    <dbReference type="NCBI Taxonomy" id="158755"/>
    <lineage>
        <taxon>Bacteria</taxon>
        <taxon>Pseudomonadati</taxon>
        <taxon>Bacteroidota</taxon>
        <taxon>Sphingobacteriia</taxon>
        <taxon>Sphingobacteriales</taxon>
        <taxon>environmental samples</taxon>
    </lineage>
</organism>
<keyword evidence="1" id="KW-0472">Membrane</keyword>
<dbReference type="PANTHER" id="PTHR34543">
    <property type="entry name" value="PROTEIN ABA DEFICIENT 4, CHLOROPLASTIC"/>
    <property type="match status" value="1"/>
</dbReference>
<feature type="transmembrane region" description="Helical" evidence="1">
    <location>
        <begin position="109"/>
        <end position="131"/>
    </location>
</feature>
<feature type="transmembrane region" description="Helical" evidence="1">
    <location>
        <begin position="76"/>
        <end position="97"/>
    </location>
</feature>
<reference evidence="2" key="1">
    <citation type="submission" date="2020-02" db="EMBL/GenBank/DDBJ databases">
        <authorList>
            <person name="Meier V. D."/>
        </authorList>
    </citation>
    <scope>NUCLEOTIDE SEQUENCE</scope>
    <source>
        <strain evidence="2">AVDCRST_MAG56</strain>
    </source>
</reference>
<dbReference type="AlphaFoldDB" id="A0A6J4KPD2"/>
<protein>
    <recommendedName>
        <fullName evidence="3">Integral membrane protein</fullName>
    </recommendedName>
</protein>
<name>A0A6J4KPD2_9SPHI</name>
<gene>
    <name evidence="2" type="ORF">AVDCRST_MAG56-6201</name>
</gene>
<dbReference type="InterPro" id="IPR025461">
    <property type="entry name" value="ABA4-like"/>
</dbReference>